<reference evidence="5 6" key="1">
    <citation type="submission" date="2016-10" db="EMBL/GenBank/DDBJ databases">
        <authorList>
            <person name="de Groot N.N."/>
        </authorList>
    </citation>
    <scope>NUCLEOTIDE SEQUENCE [LARGE SCALE GENOMIC DNA]</scope>
    <source>
        <strain evidence="5 6">DSM 9179</strain>
    </source>
</reference>
<dbReference type="SMART" id="SM00829">
    <property type="entry name" value="PKS_ER"/>
    <property type="match status" value="1"/>
</dbReference>
<evidence type="ECO:0000313" key="6">
    <source>
        <dbReference type="Proteomes" id="UP000199701"/>
    </source>
</evidence>
<dbReference type="SUPFAM" id="SSF51735">
    <property type="entry name" value="NAD(P)-binding Rossmann-fold domains"/>
    <property type="match status" value="1"/>
</dbReference>
<gene>
    <name evidence="5" type="ORF">SAMN05421659_101121</name>
</gene>
<dbReference type="Proteomes" id="UP000199701">
    <property type="component" value="Unassembled WGS sequence"/>
</dbReference>
<evidence type="ECO:0000256" key="3">
    <source>
        <dbReference type="ARBA" id="ARBA00023002"/>
    </source>
</evidence>
<dbReference type="Gene3D" id="3.90.180.10">
    <property type="entry name" value="Medium-chain alcohol dehydrogenases, catalytic domain"/>
    <property type="match status" value="1"/>
</dbReference>
<protein>
    <submittedName>
        <fullName evidence="5">Threonine dehydrogenase</fullName>
    </submittedName>
</protein>
<dbReference type="OrthoDB" id="9777057at2"/>
<dbReference type="InterPro" id="IPR020843">
    <property type="entry name" value="ER"/>
</dbReference>
<dbReference type="InterPro" id="IPR013154">
    <property type="entry name" value="ADH-like_N"/>
</dbReference>
<dbReference type="PANTHER" id="PTHR43401:SF2">
    <property type="entry name" value="L-THREONINE 3-DEHYDROGENASE"/>
    <property type="match status" value="1"/>
</dbReference>
<dbReference type="SUPFAM" id="SSF50129">
    <property type="entry name" value="GroES-like"/>
    <property type="match status" value="1"/>
</dbReference>
<dbReference type="Pfam" id="PF00107">
    <property type="entry name" value="ADH_zinc_N"/>
    <property type="match status" value="1"/>
</dbReference>
<dbReference type="PANTHER" id="PTHR43401">
    <property type="entry name" value="L-THREONINE 3-DEHYDROGENASE"/>
    <property type="match status" value="1"/>
</dbReference>
<name>A0A1I0M2C3_9FIRM</name>
<dbReference type="RefSeq" id="WP_092449527.1">
    <property type="nucleotide sequence ID" value="NZ_FOJI01000001.1"/>
</dbReference>
<evidence type="ECO:0000256" key="2">
    <source>
        <dbReference type="ARBA" id="ARBA00022833"/>
    </source>
</evidence>
<dbReference type="InterPro" id="IPR036291">
    <property type="entry name" value="NAD(P)-bd_dom_sf"/>
</dbReference>
<keyword evidence="1" id="KW-0479">Metal-binding</keyword>
<feature type="domain" description="Enoyl reductase (ER)" evidence="4">
    <location>
        <begin position="11"/>
        <end position="322"/>
    </location>
</feature>
<dbReference type="Gene3D" id="3.40.50.720">
    <property type="entry name" value="NAD(P)-binding Rossmann-like Domain"/>
    <property type="match status" value="1"/>
</dbReference>
<organism evidence="5 6">
    <name type="scientific">[Clostridium] fimetarium</name>
    <dbReference type="NCBI Taxonomy" id="99656"/>
    <lineage>
        <taxon>Bacteria</taxon>
        <taxon>Bacillati</taxon>
        <taxon>Bacillota</taxon>
        <taxon>Clostridia</taxon>
        <taxon>Lachnospirales</taxon>
        <taxon>Lachnospiraceae</taxon>
    </lineage>
</organism>
<sequence>MKAIRFKEPWKVDCVEIEKPTPGLGEALIKVKMAGICGSDIGAFRGSNGLVSYPRIIGHEIAGEILEIPDDNKKGLKVGDRVVVDPYLYCGHCYPCSIGRTNCCTDLKVLGVHVDGGMTEYFCHPADMLTRLPDEIPWDLAPISEPLTIALHGIHRGGLIAGEYCVIIGAGPIGLLAGMVAQAYDAHVILLDLVQERLDFAKSLGIEHIINSGKEDVVERISQITNGNMAQQVMECSGANAAIRNAFDYVCNAGRITLTGWPKKETLIPTDIITRKEIDIRGARTSAGEFEEALELIRSGKVDVRAILTKVVSMDEVAETIIDIEKNPGNYMKVNVKMD</sequence>
<keyword evidence="2" id="KW-0862">Zinc</keyword>
<dbReference type="GO" id="GO:0046872">
    <property type="term" value="F:metal ion binding"/>
    <property type="evidence" value="ECO:0007669"/>
    <property type="project" value="UniProtKB-KW"/>
</dbReference>
<dbReference type="GO" id="GO:0016491">
    <property type="term" value="F:oxidoreductase activity"/>
    <property type="evidence" value="ECO:0007669"/>
    <property type="project" value="UniProtKB-KW"/>
</dbReference>
<dbReference type="EMBL" id="FOJI01000001">
    <property type="protein sequence ID" value="SEV82595.1"/>
    <property type="molecule type" value="Genomic_DNA"/>
</dbReference>
<proteinExistence type="predicted"/>
<dbReference type="CDD" id="cd08261">
    <property type="entry name" value="Zn_ADH7"/>
    <property type="match status" value="1"/>
</dbReference>
<dbReference type="InterPro" id="IPR011032">
    <property type="entry name" value="GroES-like_sf"/>
</dbReference>
<keyword evidence="6" id="KW-1185">Reference proteome</keyword>
<evidence type="ECO:0000256" key="1">
    <source>
        <dbReference type="ARBA" id="ARBA00022723"/>
    </source>
</evidence>
<dbReference type="AlphaFoldDB" id="A0A1I0M2C3"/>
<evidence type="ECO:0000259" key="4">
    <source>
        <dbReference type="SMART" id="SM00829"/>
    </source>
</evidence>
<dbReference type="InterPro" id="IPR050129">
    <property type="entry name" value="Zn_alcohol_dh"/>
</dbReference>
<dbReference type="STRING" id="99656.SAMN05421659_101121"/>
<dbReference type="InterPro" id="IPR013149">
    <property type="entry name" value="ADH-like_C"/>
</dbReference>
<accession>A0A1I0M2C3</accession>
<keyword evidence="3" id="KW-0560">Oxidoreductase</keyword>
<dbReference type="Pfam" id="PF08240">
    <property type="entry name" value="ADH_N"/>
    <property type="match status" value="1"/>
</dbReference>
<evidence type="ECO:0000313" key="5">
    <source>
        <dbReference type="EMBL" id="SEV82595.1"/>
    </source>
</evidence>